<comment type="subcellular location">
    <subcellularLocation>
        <location evidence="1">Cell membrane</location>
        <topology evidence="1">Multi-pass membrane protein</topology>
    </subcellularLocation>
</comment>
<organism evidence="7 8">
    <name type="scientific">Streptomyces endophyticus</name>
    <dbReference type="NCBI Taxonomy" id="714166"/>
    <lineage>
        <taxon>Bacteria</taxon>
        <taxon>Bacillati</taxon>
        <taxon>Actinomycetota</taxon>
        <taxon>Actinomycetes</taxon>
        <taxon>Kitasatosporales</taxon>
        <taxon>Streptomycetaceae</taxon>
        <taxon>Streptomyces</taxon>
    </lineage>
</organism>
<evidence type="ECO:0000256" key="2">
    <source>
        <dbReference type="ARBA" id="ARBA00022692"/>
    </source>
</evidence>
<evidence type="ECO:0000256" key="6">
    <source>
        <dbReference type="SAM" id="Phobius"/>
    </source>
</evidence>
<comment type="caution">
    <text evidence="7">The sequence shown here is derived from an EMBL/GenBank/DDBJ whole genome shotgun (WGS) entry which is preliminary data.</text>
</comment>
<keyword evidence="3 6" id="KW-1133">Transmembrane helix</keyword>
<keyword evidence="7" id="KW-0547">Nucleotide-binding</keyword>
<dbReference type="InterPro" id="IPR036640">
    <property type="entry name" value="ABC1_TM_sf"/>
</dbReference>
<keyword evidence="8" id="KW-1185">Reference proteome</keyword>
<evidence type="ECO:0000313" key="8">
    <source>
        <dbReference type="Proteomes" id="UP001354931"/>
    </source>
</evidence>
<feature type="transmembrane region" description="Helical" evidence="6">
    <location>
        <begin position="72"/>
        <end position="93"/>
    </location>
</feature>
<evidence type="ECO:0000313" key="7">
    <source>
        <dbReference type="EMBL" id="MEB8343723.1"/>
    </source>
</evidence>
<dbReference type="Gene3D" id="1.20.1560.10">
    <property type="entry name" value="ABC transporter type 1, transmembrane domain"/>
    <property type="match status" value="1"/>
</dbReference>
<feature type="transmembrane region" description="Helical" evidence="6">
    <location>
        <begin position="25"/>
        <end position="46"/>
    </location>
</feature>
<evidence type="ECO:0000256" key="4">
    <source>
        <dbReference type="ARBA" id="ARBA00023136"/>
    </source>
</evidence>
<feature type="region of interest" description="Disordered" evidence="5">
    <location>
        <begin position="103"/>
        <end position="125"/>
    </location>
</feature>
<keyword evidence="7" id="KW-0067">ATP-binding</keyword>
<keyword evidence="4 6" id="KW-0472">Membrane</keyword>
<evidence type="ECO:0000256" key="5">
    <source>
        <dbReference type="SAM" id="MobiDB-lite"/>
    </source>
</evidence>
<dbReference type="EMBL" id="JAOZYC010000196">
    <property type="protein sequence ID" value="MEB8343723.1"/>
    <property type="molecule type" value="Genomic_DNA"/>
</dbReference>
<proteinExistence type="predicted"/>
<gene>
    <name evidence="7" type="ORF">OKJ99_40200</name>
</gene>
<keyword evidence="2 6" id="KW-0812">Transmembrane</keyword>
<evidence type="ECO:0000256" key="1">
    <source>
        <dbReference type="ARBA" id="ARBA00004651"/>
    </source>
</evidence>
<dbReference type="GO" id="GO:0005524">
    <property type="term" value="F:ATP binding"/>
    <property type="evidence" value="ECO:0007669"/>
    <property type="project" value="UniProtKB-KW"/>
</dbReference>
<protein>
    <submittedName>
        <fullName evidence="7">ABC transporter ATP-binding protein</fullName>
    </submittedName>
</protein>
<feature type="non-terminal residue" evidence="7">
    <location>
        <position position="125"/>
    </location>
</feature>
<reference evidence="7 8" key="1">
    <citation type="submission" date="2022-10" db="EMBL/GenBank/DDBJ databases">
        <authorList>
            <person name="Xie J."/>
            <person name="Shen N."/>
        </authorList>
    </citation>
    <scope>NUCLEOTIDE SEQUENCE [LARGE SCALE GENOMIC DNA]</scope>
    <source>
        <strain evidence="7 8">YIM65594</strain>
    </source>
</reference>
<evidence type="ECO:0000256" key="3">
    <source>
        <dbReference type="ARBA" id="ARBA00022989"/>
    </source>
</evidence>
<sequence>MTVSGDRASGDTLVRGAIRHSAGRCAALCALTVASAGAGLLLPYVLGRALDALFAAHAAGVVDSVGGEAGRWLLVAGALVAALVLLDAAEDVLTGTMSARTRGGTTEALVPRDRGAGRRRHGAGR</sequence>
<dbReference type="SUPFAM" id="SSF90123">
    <property type="entry name" value="ABC transporter transmembrane region"/>
    <property type="match status" value="1"/>
</dbReference>
<accession>A0ABU6FJR4</accession>
<name>A0ABU6FJR4_9ACTN</name>
<dbReference type="Proteomes" id="UP001354931">
    <property type="component" value="Unassembled WGS sequence"/>
</dbReference>